<dbReference type="EMBL" id="CP001055">
    <property type="protein sequence ID" value="ACC98741.1"/>
    <property type="molecule type" value="Genomic_DNA"/>
</dbReference>
<keyword evidence="1" id="KW-1133">Transmembrane helix</keyword>
<proteinExistence type="predicted"/>
<gene>
    <name evidence="2" type="ordered locus">Emin_1191</name>
</gene>
<dbReference type="AlphaFoldDB" id="B2KDZ5"/>
<evidence type="ECO:0000313" key="3">
    <source>
        <dbReference type="Proteomes" id="UP000001029"/>
    </source>
</evidence>
<keyword evidence="3" id="KW-1185">Reference proteome</keyword>
<dbReference type="RefSeq" id="WP_012415356.1">
    <property type="nucleotide sequence ID" value="NC_010644.1"/>
</dbReference>
<keyword evidence="1" id="KW-0472">Membrane</keyword>
<evidence type="ECO:0000256" key="1">
    <source>
        <dbReference type="SAM" id="Phobius"/>
    </source>
</evidence>
<feature type="transmembrane region" description="Helical" evidence="1">
    <location>
        <begin position="6"/>
        <end position="27"/>
    </location>
</feature>
<organism evidence="2 3">
    <name type="scientific">Elusimicrobium minutum (strain Pei191)</name>
    <dbReference type="NCBI Taxonomy" id="445932"/>
    <lineage>
        <taxon>Bacteria</taxon>
        <taxon>Pseudomonadati</taxon>
        <taxon>Elusimicrobiota</taxon>
        <taxon>Elusimicrobia</taxon>
        <taxon>Elusimicrobiales</taxon>
        <taxon>Elusimicrobiaceae</taxon>
        <taxon>Elusimicrobium</taxon>
    </lineage>
</organism>
<dbReference type="Proteomes" id="UP000001029">
    <property type="component" value="Chromosome"/>
</dbReference>
<protein>
    <submittedName>
        <fullName evidence="2">Uncharacterized protein</fullName>
    </submittedName>
</protein>
<sequence>MLVYQICAGILTAALVILIIFAIRFLIQAKETATAVELLVLNANEQVERTSKTFELLENIACTLNSTWGRIFGAAIALSKLKRK</sequence>
<accession>B2KDZ5</accession>
<keyword evidence="1" id="KW-0812">Transmembrane</keyword>
<dbReference type="HOGENOM" id="CLU_2522306_0_0_0"/>
<name>B2KDZ5_ELUMP</name>
<evidence type="ECO:0000313" key="2">
    <source>
        <dbReference type="EMBL" id="ACC98741.1"/>
    </source>
</evidence>
<reference evidence="2 3" key="1">
    <citation type="journal article" date="2009" name="Appl. Environ. Microbiol.">
        <title>Genomic analysis of 'Elusimicrobium minutum,' the first cultivated representative of the phylum 'Elusimicrobia' (formerly termite group 1).</title>
        <authorList>
            <person name="Herlemann D.P.R."/>
            <person name="Geissinger O."/>
            <person name="Ikeda-Ohtsubo W."/>
            <person name="Kunin V."/>
            <person name="Sun H."/>
            <person name="Lapidus A."/>
            <person name="Hugenholtz P."/>
            <person name="Brune A."/>
        </authorList>
    </citation>
    <scope>NUCLEOTIDE SEQUENCE [LARGE SCALE GENOMIC DNA]</scope>
    <source>
        <strain evidence="2 3">Pei191</strain>
    </source>
</reference>
<dbReference type="KEGG" id="emi:Emin_1191"/>